<name>A0A344UF40_9NEIS</name>
<dbReference type="AlphaFoldDB" id="A0A344UF40"/>
<evidence type="ECO:0000256" key="6">
    <source>
        <dbReference type="ARBA" id="ARBA00012865"/>
    </source>
</evidence>
<evidence type="ECO:0000256" key="10">
    <source>
        <dbReference type="ARBA" id="ARBA00022801"/>
    </source>
</evidence>
<evidence type="ECO:0000256" key="11">
    <source>
        <dbReference type="ARBA" id="ARBA00022833"/>
    </source>
</evidence>
<accession>A0A344UF40</accession>
<dbReference type="SUPFAM" id="SSF56281">
    <property type="entry name" value="Metallo-hydrolase/oxidoreductase"/>
    <property type="match status" value="1"/>
</dbReference>
<keyword evidence="12" id="KW-0046">Antibiotic resistance</keyword>
<dbReference type="PROSITE" id="PS00744">
    <property type="entry name" value="BETA_LACTAMASE_B_2"/>
    <property type="match status" value="1"/>
</dbReference>
<dbReference type="GO" id="GO:0008270">
    <property type="term" value="F:zinc ion binding"/>
    <property type="evidence" value="ECO:0007669"/>
    <property type="project" value="InterPro"/>
</dbReference>
<dbReference type="Pfam" id="PF00753">
    <property type="entry name" value="Lactamase_B"/>
    <property type="match status" value="1"/>
</dbReference>
<dbReference type="Proteomes" id="UP000252038">
    <property type="component" value="Chromosome"/>
</dbReference>
<dbReference type="SMART" id="SM00849">
    <property type="entry name" value="Lactamase_B"/>
    <property type="match status" value="1"/>
</dbReference>
<organism evidence="15 16">
    <name type="scientific">Chromobacterium phragmitis</name>
    <dbReference type="NCBI Taxonomy" id="2202141"/>
    <lineage>
        <taxon>Bacteria</taxon>
        <taxon>Pseudomonadati</taxon>
        <taxon>Pseudomonadota</taxon>
        <taxon>Betaproteobacteria</taxon>
        <taxon>Neisseriales</taxon>
        <taxon>Chromobacteriaceae</taxon>
        <taxon>Chromobacterium</taxon>
    </lineage>
</organism>
<dbReference type="InterPro" id="IPR001018">
    <property type="entry name" value="Beta-lactamase_class-B_CS"/>
</dbReference>
<evidence type="ECO:0000259" key="14">
    <source>
        <dbReference type="SMART" id="SM00849"/>
    </source>
</evidence>
<dbReference type="EC" id="3.5.2.6" evidence="6"/>
<dbReference type="GO" id="GO:0017001">
    <property type="term" value="P:antibiotic catabolic process"/>
    <property type="evidence" value="ECO:0007669"/>
    <property type="project" value="InterPro"/>
</dbReference>
<gene>
    <name evidence="15" type="primary">bla</name>
    <name evidence="15" type="ORF">DK843_05940</name>
</gene>
<evidence type="ECO:0000256" key="7">
    <source>
        <dbReference type="ARBA" id="ARBA00022723"/>
    </source>
</evidence>
<comment type="cofactor">
    <cofactor evidence="2">
        <name>Zn(2+)</name>
        <dbReference type="ChEBI" id="CHEBI:29105"/>
    </cofactor>
</comment>
<evidence type="ECO:0000256" key="3">
    <source>
        <dbReference type="ARBA" id="ARBA00004418"/>
    </source>
</evidence>
<keyword evidence="9" id="KW-0574">Periplasm</keyword>
<dbReference type="InterPro" id="IPR036866">
    <property type="entry name" value="RibonucZ/Hydroxyglut_hydro"/>
</dbReference>
<dbReference type="PANTHER" id="PTHR42951:SF4">
    <property type="entry name" value="ACYL-COENZYME A THIOESTERASE MBLAC2"/>
    <property type="match status" value="1"/>
</dbReference>
<comment type="similarity">
    <text evidence="4">Belongs to the metallo-beta-lactamase superfamily. Class-B beta-lactamase family.</text>
</comment>
<comment type="subunit">
    <text evidence="5">Monomer.</text>
</comment>
<dbReference type="Gene3D" id="3.60.15.10">
    <property type="entry name" value="Ribonuclease Z/Hydroxyacylglutathione hydrolase-like"/>
    <property type="match status" value="1"/>
</dbReference>
<dbReference type="InterPro" id="IPR001279">
    <property type="entry name" value="Metallo-B-lactamas"/>
</dbReference>
<keyword evidence="7" id="KW-0479">Metal-binding</keyword>
<evidence type="ECO:0000256" key="9">
    <source>
        <dbReference type="ARBA" id="ARBA00022764"/>
    </source>
</evidence>
<evidence type="ECO:0000256" key="2">
    <source>
        <dbReference type="ARBA" id="ARBA00001947"/>
    </source>
</evidence>
<keyword evidence="10" id="KW-0378">Hydrolase</keyword>
<reference evidence="15 16" key="1">
    <citation type="submission" date="2018-05" db="EMBL/GenBank/DDBJ databases">
        <title>Genome sequencing, assembly and analysis of the novel insecticidal bacterium, Chromobacterium phragmitis.</title>
        <authorList>
            <person name="Sparks M.E."/>
            <person name="Blackburn M.B."/>
            <person name="Gundersen-Rindal D.E."/>
        </authorList>
    </citation>
    <scope>NUCLEOTIDE SEQUENCE [LARGE SCALE GENOMIC DNA]</scope>
    <source>
        <strain evidence="15">IIBBL 274-1</strain>
    </source>
</reference>
<dbReference type="NCBIfam" id="NF033087">
    <property type="entry name" value="bla_subclass_B2"/>
    <property type="match status" value="1"/>
</dbReference>
<dbReference type="EMBL" id="CP029554">
    <property type="protein sequence ID" value="AXE33888.1"/>
    <property type="molecule type" value="Genomic_DNA"/>
</dbReference>
<dbReference type="GO" id="GO:0008800">
    <property type="term" value="F:beta-lactamase activity"/>
    <property type="evidence" value="ECO:0007669"/>
    <property type="project" value="UniProtKB-EC"/>
</dbReference>
<evidence type="ECO:0000256" key="5">
    <source>
        <dbReference type="ARBA" id="ARBA00011245"/>
    </source>
</evidence>
<evidence type="ECO:0000313" key="15">
    <source>
        <dbReference type="EMBL" id="AXE33888.1"/>
    </source>
</evidence>
<protein>
    <recommendedName>
        <fullName evidence="6">beta-lactamase</fullName>
        <ecNumber evidence="6">3.5.2.6</ecNumber>
    </recommendedName>
</protein>
<dbReference type="InterPro" id="IPR050855">
    <property type="entry name" value="NDM-1-like"/>
</dbReference>
<evidence type="ECO:0000256" key="8">
    <source>
        <dbReference type="ARBA" id="ARBA00022729"/>
    </source>
</evidence>
<sequence length="260" mass="28485">MEIKMRKLFKFGGALLGVALAASGWAAGGISLKHVKGGVYLAEDGYFAKENSAVYVGAKHVTVVGATWTPDTARELADKIRAVTGKPITEVINPNYHTDRAGGNAYWKSIGARIVSTRQTAEAMRRGWNDIVAFTRQSFPDYPALPASLPDREYPGDFELQGGRVKAFHLGAAHTRDGIFVYFPEEKVLYGNCILKRELGNLHEADLAEYPKTLDRLEQSGLDIDTIIAGHLDALHGPELIGHYRQLLRREASAGAARPR</sequence>
<feature type="domain" description="Metallo-beta-lactamase" evidence="14">
    <location>
        <begin position="49"/>
        <end position="231"/>
    </location>
</feature>
<evidence type="ECO:0000256" key="12">
    <source>
        <dbReference type="ARBA" id="ARBA00023251"/>
    </source>
</evidence>
<keyword evidence="11" id="KW-0862">Zinc</keyword>
<proteinExistence type="inferred from homology"/>
<dbReference type="GO" id="GO:0046677">
    <property type="term" value="P:response to antibiotic"/>
    <property type="evidence" value="ECO:0007669"/>
    <property type="project" value="UniProtKB-KW"/>
</dbReference>
<dbReference type="KEGG" id="chrb:DK843_05940"/>
<dbReference type="KEGG" id="chri:DK842_00660"/>
<comment type="catalytic activity">
    <reaction evidence="1">
        <text>a beta-lactam + H2O = a substituted beta-amino acid</text>
        <dbReference type="Rhea" id="RHEA:20401"/>
        <dbReference type="ChEBI" id="CHEBI:15377"/>
        <dbReference type="ChEBI" id="CHEBI:35627"/>
        <dbReference type="ChEBI" id="CHEBI:140347"/>
        <dbReference type="EC" id="3.5.2.6"/>
    </reaction>
</comment>
<evidence type="ECO:0000313" key="16">
    <source>
        <dbReference type="Proteomes" id="UP000252038"/>
    </source>
</evidence>
<evidence type="ECO:0000256" key="1">
    <source>
        <dbReference type="ARBA" id="ARBA00001526"/>
    </source>
</evidence>
<dbReference type="PANTHER" id="PTHR42951">
    <property type="entry name" value="METALLO-BETA-LACTAMASE DOMAIN-CONTAINING"/>
    <property type="match status" value="1"/>
</dbReference>
<feature type="signal peptide" evidence="13">
    <location>
        <begin position="1"/>
        <end position="26"/>
    </location>
</feature>
<comment type="subcellular location">
    <subcellularLocation>
        <location evidence="3">Periplasm</location>
    </subcellularLocation>
</comment>
<dbReference type="OrthoDB" id="5290005at2"/>
<dbReference type="GO" id="GO:0042597">
    <property type="term" value="C:periplasmic space"/>
    <property type="evidence" value="ECO:0007669"/>
    <property type="project" value="UniProtKB-SubCell"/>
</dbReference>
<evidence type="ECO:0000256" key="13">
    <source>
        <dbReference type="SAM" id="SignalP"/>
    </source>
</evidence>
<keyword evidence="8 13" id="KW-0732">Signal</keyword>
<feature type="chain" id="PRO_5016757520" description="beta-lactamase" evidence="13">
    <location>
        <begin position="27"/>
        <end position="260"/>
    </location>
</feature>
<evidence type="ECO:0000256" key="4">
    <source>
        <dbReference type="ARBA" id="ARBA00005250"/>
    </source>
</evidence>